<reference evidence="4 5" key="1">
    <citation type="submission" date="2024-03" db="EMBL/GenBank/DDBJ databases">
        <title>Human intestinal bacterial collection.</title>
        <authorList>
            <person name="Pauvert C."/>
            <person name="Hitch T.C.A."/>
            <person name="Clavel T."/>
        </authorList>
    </citation>
    <scope>NUCLEOTIDE SEQUENCE [LARGE SCALE GENOMIC DNA]</scope>
    <source>
        <strain evidence="4 5">CLA-SR-H021</strain>
    </source>
</reference>
<evidence type="ECO:0000313" key="4">
    <source>
        <dbReference type="EMBL" id="MEQ2425824.1"/>
    </source>
</evidence>
<dbReference type="EC" id="4.99.1.12" evidence="2"/>
<gene>
    <name evidence="2 4" type="primary">larC</name>
    <name evidence="4" type="ORF">WMQ36_12620</name>
</gene>
<dbReference type="EMBL" id="JBBMFM010000042">
    <property type="protein sequence ID" value="MEQ2425824.1"/>
    <property type="molecule type" value="Genomic_DNA"/>
</dbReference>
<dbReference type="NCBIfam" id="TIGR00299">
    <property type="entry name" value="nickel pincer cofactor biosynthesis protein LarC"/>
    <property type="match status" value="1"/>
</dbReference>
<feature type="region of interest" description="Disordered" evidence="3">
    <location>
        <begin position="67"/>
        <end position="171"/>
    </location>
</feature>
<comment type="catalytic activity">
    <reaction evidence="2">
        <text>Ni(II)-pyridinium-3,5-bisthiocarboxylate mononucleotide = pyridinium-3,5-bisthiocarboxylate mononucleotide + Ni(2+)</text>
        <dbReference type="Rhea" id="RHEA:54784"/>
        <dbReference type="ChEBI" id="CHEBI:49786"/>
        <dbReference type="ChEBI" id="CHEBI:137372"/>
        <dbReference type="ChEBI" id="CHEBI:137373"/>
        <dbReference type="EC" id="4.99.1.12"/>
    </reaction>
</comment>
<organism evidence="4 5">
    <name type="scientific">Enterocloster hominis</name>
    <name type="common">ex Hitch et al. 2024</name>
    <dbReference type="NCBI Taxonomy" id="1917870"/>
    <lineage>
        <taxon>Bacteria</taxon>
        <taxon>Bacillati</taxon>
        <taxon>Bacillota</taxon>
        <taxon>Clostridia</taxon>
        <taxon>Lachnospirales</taxon>
        <taxon>Lachnospiraceae</taxon>
        <taxon>Enterocloster</taxon>
    </lineage>
</organism>
<protein>
    <recommendedName>
        <fullName evidence="2">Pyridinium-3,5-bisthiocarboxylic acid mononucleotide nickel insertion protein</fullName>
        <shortName evidence="2">P2TMN nickel insertion protein</shortName>
        <ecNumber evidence="2">4.99.1.12</ecNumber>
    </recommendedName>
    <alternativeName>
        <fullName evidence="2">Nickel-pincer cofactor biosynthesis protein LarC</fullName>
    </alternativeName>
</protein>
<dbReference type="Pfam" id="PF01969">
    <property type="entry name" value="Ni_insertion"/>
    <property type="match status" value="1"/>
</dbReference>
<dbReference type="Gene3D" id="3.30.70.1380">
    <property type="entry name" value="Transcriptional regulatory protein pf0864 domain like"/>
    <property type="match status" value="1"/>
</dbReference>
<comment type="caution">
    <text evidence="4">The sequence shown here is derived from an EMBL/GenBank/DDBJ whole genome shotgun (WGS) entry which is preliminary data.</text>
</comment>
<dbReference type="PANTHER" id="PTHR36566:SF1">
    <property type="entry name" value="PYRIDINIUM-3,5-BISTHIOCARBOXYLIC ACID MONONUCLEOTIDE NICKEL INSERTION PROTEIN"/>
    <property type="match status" value="1"/>
</dbReference>
<dbReference type="Proteomes" id="UP001454086">
    <property type="component" value="Unassembled WGS sequence"/>
</dbReference>
<keyword evidence="1 2" id="KW-0533">Nickel</keyword>
<dbReference type="GO" id="GO:0016829">
    <property type="term" value="F:lyase activity"/>
    <property type="evidence" value="ECO:0007669"/>
    <property type="project" value="UniProtKB-KW"/>
</dbReference>
<feature type="region of interest" description="Disordered" evidence="3">
    <location>
        <begin position="184"/>
        <end position="216"/>
    </location>
</feature>
<comment type="function">
    <text evidence="2">Involved in the biosynthesis of a nickel-pincer cofactor ((SCS)Ni(II) pincer complex). Binds Ni(2+), and functions in nickel delivery to pyridinium-3,5-bisthiocarboxylic acid mononucleotide (P2TMN), to form the mature cofactor. Is thus probably required for the activation of nickel-pincer cofactor-dependent enzymes.</text>
</comment>
<dbReference type="RefSeq" id="WP_040381105.1">
    <property type="nucleotide sequence ID" value="NZ_JBBMFM010000042.1"/>
</dbReference>
<name>A0ABV1D5Z2_9FIRM</name>
<evidence type="ECO:0000313" key="5">
    <source>
        <dbReference type="Proteomes" id="UP001454086"/>
    </source>
</evidence>
<evidence type="ECO:0000256" key="2">
    <source>
        <dbReference type="HAMAP-Rule" id="MF_01074"/>
    </source>
</evidence>
<dbReference type="PRINTS" id="PR00334">
    <property type="entry name" value="KININOGEN"/>
</dbReference>
<dbReference type="HAMAP" id="MF_01074">
    <property type="entry name" value="LarC"/>
    <property type="match status" value="1"/>
</dbReference>
<evidence type="ECO:0000256" key="1">
    <source>
        <dbReference type="ARBA" id="ARBA00022596"/>
    </source>
</evidence>
<dbReference type="InterPro" id="IPR002395">
    <property type="entry name" value="Kininogen"/>
</dbReference>
<sequence length="548" mass="60269">MGKILYLECNSGISGDMTVGALLDLGADRDVLEHALESLGVGGYHLHFGRKNVCGLDSYDFDVHLEEDGHDHGEGHGDSHGHGEGYGHSHGHEAGDEHGRGHGHGEGDEHSHGHGEGHEHSHGHGEGHGHSHGHGEGHEHSHGHGEGHEHSHPHEEPHDHAHHNHTEAQARVHDQWEVHKHVHPHEETHNHTDPHTHPNEDAHSHSHAHQHGDGHSHVHRNLFDIYQIIDRLDSNDRVKGLARKMFRIVAEAESKAHGLPLEQVHFHEVGAIDSIVDIISVAVCVDNLGVDDVVVSALAEGHGHVHCQHGVLPVPVPATANIASAYGLNLRFTDNDGEMVTPTGAAIAAALGTRDSLPDSCRLLKVGMGAGNKVFKQANVLRAMLMETSQAEAGKAGNLTSDGCSMWVMETNLDDCTGEILGFVMELLLEAGAADVWYTPIFMKKNRPAYTLSVLCRGEDREKLEEIILIHTTTIGIRQYPVTRTVLAREKMTVDMDCGQADVKVCTYKDRKFYYPEYESVRRICRETDRDFKAVYQAVRLEAERKGL</sequence>
<evidence type="ECO:0000256" key="3">
    <source>
        <dbReference type="SAM" id="MobiDB-lite"/>
    </source>
</evidence>
<dbReference type="InterPro" id="IPR002822">
    <property type="entry name" value="Ni_insertion"/>
</dbReference>
<proteinExistence type="inferred from homology"/>
<accession>A0ABV1D5Z2</accession>
<dbReference type="PANTHER" id="PTHR36566">
    <property type="entry name" value="NICKEL INSERTION PROTEIN-RELATED"/>
    <property type="match status" value="1"/>
</dbReference>
<comment type="similarity">
    <text evidence="2">Belongs to the LarC family.</text>
</comment>
<keyword evidence="5" id="KW-1185">Reference proteome</keyword>
<keyword evidence="2 4" id="KW-0456">Lyase</keyword>